<feature type="transmembrane region" description="Helical" evidence="9">
    <location>
        <begin position="358"/>
        <end position="379"/>
    </location>
</feature>
<dbReference type="PANTHER" id="PTHR22950">
    <property type="entry name" value="AMINO ACID TRANSPORTER"/>
    <property type="match status" value="1"/>
</dbReference>
<evidence type="ECO:0000259" key="10">
    <source>
        <dbReference type="Pfam" id="PF01490"/>
    </source>
</evidence>
<dbReference type="OrthoDB" id="28208at2759"/>
<evidence type="ECO:0000256" key="1">
    <source>
        <dbReference type="ARBA" id="ARBA00004141"/>
    </source>
</evidence>
<evidence type="ECO:0000256" key="3">
    <source>
        <dbReference type="ARBA" id="ARBA00022448"/>
    </source>
</evidence>
<feature type="transmembrane region" description="Helical" evidence="9">
    <location>
        <begin position="112"/>
        <end position="133"/>
    </location>
</feature>
<name>A0A9D4TMJ6_CHLVU</name>
<proteinExistence type="inferred from homology"/>
<evidence type="ECO:0000256" key="2">
    <source>
        <dbReference type="ARBA" id="ARBA00008066"/>
    </source>
</evidence>
<feature type="domain" description="Amino acid transporter transmembrane" evidence="10">
    <location>
        <begin position="34"/>
        <end position="445"/>
    </location>
</feature>
<keyword evidence="5" id="KW-0029">Amino-acid transport</keyword>
<dbReference type="InterPro" id="IPR013057">
    <property type="entry name" value="AA_transpt_TM"/>
</dbReference>
<dbReference type="GO" id="GO:0015179">
    <property type="term" value="F:L-amino acid transmembrane transporter activity"/>
    <property type="evidence" value="ECO:0007669"/>
    <property type="project" value="TreeGrafter"/>
</dbReference>
<feature type="transmembrane region" description="Helical" evidence="9">
    <location>
        <begin position="224"/>
        <end position="245"/>
    </location>
</feature>
<keyword evidence="12" id="KW-1185">Reference proteome</keyword>
<comment type="similarity">
    <text evidence="2">Belongs to the amino acid/polyamine transporter 2 family.</text>
</comment>
<evidence type="ECO:0000256" key="5">
    <source>
        <dbReference type="ARBA" id="ARBA00022970"/>
    </source>
</evidence>
<dbReference type="PANTHER" id="PTHR22950:SF458">
    <property type="entry name" value="SODIUM-COUPLED NEUTRAL AMINO ACID TRANSPORTER 11-RELATED"/>
    <property type="match status" value="1"/>
</dbReference>
<evidence type="ECO:0000313" key="11">
    <source>
        <dbReference type="EMBL" id="KAI3429598.1"/>
    </source>
</evidence>
<keyword evidence="7 9" id="KW-0472">Membrane</keyword>
<evidence type="ECO:0000256" key="4">
    <source>
        <dbReference type="ARBA" id="ARBA00022692"/>
    </source>
</evidence>
<evidence type="ECO:0000313" key="12">
    <source>
        <dbReference type="Proteomes" id="UP001055712"/>
    </source>
</evidence>
<evidence type="ECO:0000256" key="7">
    <source>
        <dbReference type="ARBA" id="ARBA00023136"/>
    </source>
</evidence>
<comment type="subcellular location">
    <subcellularLocation>
        <location evidence="1">Membrane</location>
        <topology evidence="1">Multi-pass membrane protein</topology>
    </subcellularLocation>
</comment>
<accession>A0A9D4TMJ6</accession>
<feature type="transmembrane region" description="Helical" evidence="9">
    <location>
        <begin position="311"/>
        <end position="337"/>
    </location>
</feature>
<comment type="caution">
    <text evidence="11">The sequence shown here is derived from an EMBL/GenBank/DDBJ whole genome shotgun (WGS) entry which is preliminary data.</text>
</comment>
<keyword evidence="4 9" id="KW-0812">Transmembrane</keyword>
<gene>
    <name evidence="11" type="ORF">D9Q98_005684</name>
</gene>
<keyword evidence="3" id="KW-0813">Transport</keyword>
<feature type="transmembrane region" description="Helical" evidence="9">
    <location>
        <begin position="61"/>
        <end position="82"/>
    </location>
</feature>
<protein>
    <recommendedName>
        <fullName evidence="10">Amino acid transporter transmembrane domain-containing protein</fullName>
    </recommendedName>
</protein>
<keyword evidence="6 9" id="KW-1133">Transmembrane helix</keyword>
<reference evidence="11" key="2">
    <citation type="submission" date="2020-11" db="EMBL/GenBank/DDBJ databases">
        <authorList>
            <person name="Cecchin M."/>
            <person name="Marcolungo L."/>
            <person name="Rossato M."/>
            <person name="Girolomoni L."/>
            <person name="Cosentino E."/>
            <person name="Cuine S."/>
            <person name="Li-Beisson Y."/>
            <person name="Delledonne M."/>
            <person name="Ballottari M."/>
        </authorList>
    </citation>
    <scope>NUCLEOTIDE SEQUENCE</scope>
    <source>
        <strain evidence="11">211/11P</strain>
        <tissue evidence="11">Whole cell</tissue>
    </source>
</reference>
<evidence type="ECO:0000256" key="6">
    <source>
        <dbReference type="ARBA" id="ARBA00022989"/>
    </source>
</evidence>
<feature type="transmembrane region" description="Helical" evidence="9">
    <location>
        <begin position="427"/>
        <end position="446"/>
    </location>
</feature>
<dbReference type="Pfam" id="PF01490">
    <property type="entry name" value="Aa_trans"/>
    <property type="match status" value="1"/>
</dbReference>
<dbReference type="GO" id="GO:0016020">
    <property type="term" value="C:membrane"/>
    <property type="evidence" value="ECO:0007669"/>
    <property type="project" value="UniProtKB-SubCell"/>
</dbReference>
<evidence type="ECO:0000256" key="8">
    <source>
        <dbReference type="SAM" id="MobiDB-lite"/>
    </source>
</evidence>
<dbReference type="Proteomes" id="UP001055712">
    <property type="component" value="Unassembled WGS sequence"/>
</dbReference>
<sequence length="453" mass="48630">MEPRTEPGYEPLLPAEAPPVSAAGPPSMEQHQQRTLWAAGMHLAKLMMGIGILAVPRVFGLLGVGTATIWLIFIAGLTGLSMHSLTKATTRTGLLNYSEVVREQLGVAAQAVLDLAVIANGFGLMVIMLVVAGDILVGDEHSEGLLSPECGDRRTVLAVVVLLLLVPLVSARRTRTTAGASLMGVIAIYIWAGITLALFVVAAYNNQLHRIHWWPHSSTFTRKGFESAVQMVAVLPILIVAYLCQMSLGHTMHDLTYLRERQLDKVSAAALSLSTIAFLIIAVCSCGIFGAKNLHPDILRNFTVKALSPLVWTRLAQASFMLVRLGFLVSLLATFPLQMAPFRDSLFALLFRQQLQGPGLYLVTYLTLVGVYFSAAFITNIWQPLIILGSTAGVLIAFVIPGLLAASLDEALTETAADRRGRGTAGILLAVVGAVIGVAGLVRVIFYKDPISE</sequence>
<feature type="transmembrane region" description="Helical" evidence="9">
    <location>
        <begin position="385"/>
        <end position="406"/>
    </location>
</feature>
<feature type="transmembrane region" description="Helical" evidence="9">
    <location>
        <begin position="266"/>
        <end position="291"/>
    </location>
</feature>
<feature type="region of interest" description="Disordered" evidence="8">
    <location>
        <begin position="1"/>
        <end position="28"/>
    </location>
</feature>
<organism evidence="11 12">
    <name type="scientific">Chlorella vulgaris</name>
    <name type="common">Green alga</name>
    <dbReference type="NCBI Taxonomy" id="3077"/>
    <lineage>
        <taxon>Eukaryota</taxon>
        <taxon>Viridiplantae</taxon>
        <taxon>Chlorophyta</taxon>
        <taxon>core chlorophytes</taxon>
        <taxon>Trebouxiophyceae</taxon>
        <taxon>Chlorellales</taxon>
        <taxon>Chlorellaceae</taxon>
        <taxon>Chlorella clade</taxon>
        <taxon>Chlorella</taxon>
    </lineage>
</organism>
<dbReference type="AlphaFoldDB" id="A0A9D4TMJ6"/>
<dbReference type="EMBL" id="SIDB01000008">
    <property type="protein sequence ID" value="KAI3429598.1"/>
    <property type="molecule type" value="Genomic_DNA"/>
</dbReference>
<evidence type="ECO:0000256" key="9">
    <source>
        <dbReference type="SAM" id="Phobius"/>
    </source>
</evidence>
<feature type="transmembrane region" description="Helical" evidence="9">
    <location>
        <begin position="36"/>
        <end position="55"/>
    </location>
</feature>
<reference evidence="11" key="1">
    <citation type="journal article" date="2019" name="Plant J.">
        <title>Chlorella vulgaris genome assembly and annotation reveals the molecular basis for metabolic acclimation to high light conditions.</title>
        <authorList>
            <person name="Cecchin M."/>
            <person name="Marcolungo L."/>
            <person name="Rossato M."/>
            <person name="Girolomoni L."/>
            <person name="Cosentino E."/>
            <person name="Cuine S."/>
            <person name="Li-Beisson Y."/>
            <person name="Delledonne M."/>
            <person name="Ballottari M."/>
        </authorList>
    </citation>
    <scope>NUCLEOTIDE SEQUENCE</scope>
    <source>
        <strain evidence="11">211/11P</strain>
    </source>
</reference>
<feature type="transmembrane region" description="Helical" evidence="9">
    <location>
        <begin position="153"/>
        <end position="170"/>
    </location>
</feature>
<feature type="transmembrane region" description="Helical" evidence="9">
    <location>
        <begin position="182"/>
        <end position="204"/>
    </location>
</feature>